<dbReference type="CDD" id="cd07262">
    <property type="entry name" value="VOC_like"/>
    <property type="match status" value="1"/>
</dbReference>
<dbReference type="InterPro" id="IPR004360">
    <property type="entry name" value="Glyas_Fos-R_dOase_dom"/>
</dbReference>
<evidence type="ECO:0000259" key="1">
    <source>
        <dbReference type="PROSITE" id="PS51819"/>
    </source>
</evidence>
<dbReference type="InterPro" id="IPR037523">
    <property type="entry name" value="VOC_core"/>
</dbReference>
<dbReference type="Gene3D" id="3.10.180.10">
    <property type="entry name" value="2,3-Dihydroxybiphenyl 1,2-Dioxygenase, domain 1"/>
    <property type="match status" value="1"/>
</dbReference>
<dbReference type="Pfam" id="PF00903">
    <property type="entry name" value="Glyoxalase"/>
    <property type="match status" value="1"/>
</dbReference>
<proteinExistence type="predicted"/>
<dbReference type="AlphaFoldDB" id="A0A7R6SST0"/>
<keyword evidence="2" id="KW-0456">Lyase</keyword>
<keyword evidence="3" id="KW-1185">Reference proteome</keyword>
<evidence type="ECO:0000313" key="2">
    <source>
        <dbReference type="EMBL" id="BBB25950.1"/>
    </source>
</evidence>
<protein>
    <submittedName>
        <fullName evidence="2">Lactoylglutathione lyase</fullName>
    </submittedName>
</protein>
<organism evidence="2 3">
    <name type="scientific">Amphritea japonica ATCC BAA-1530</name>
    <dbReference type="NCBI Taxonomy" id="1278309"/>
    <lineage>
        <taxon>Bacteria</taxon>
        <taxon>Pseudomonadati</taxon>
        <taxon>Pseudomonadota</taxon>
        <taxon>Gammaproteobacteria</taxon>
        <taxon>Oceanospirillales</taxon>
        <taxon>Oceanospirillaceae</taxon>
        <taxon>Amphritea</taxon>
    </lineage>
</organism>
<accession>A0A7R6SST0</accession>
<dbReference type="EMBL" id="AP014545">
    <property type="protein sequence ID" value="BBB25950.1"/>
    <property type="molecule type" value="Genomic_DNA"/>
</dbReference>
<reference evidence="2 3" key="1">
    <citation type="journal article" date="2008" name="Int. J. Syst. Evol. Microbiol.">
        <title>Amphritea japonica sp. nov. and Amphritea balenae sp. nov., isolated from the sediment adjacent to sperm whale carcasses off Kagoshima, Japan.</title>
        <authorList>
            <person name="Miyazaki M."/>
            <person name="Nogi Y."/>
            <person name="Fujiwara Y."/>
            <person name="Kawato M."/>
            <person name="Nagahama T."/>
            <person name="Kubokawa K."/>
            <person name="Horikoshi K."/>
        </authorList>
    </citation>
    <scope>NUCLEOTIDE SEQUENCE [LARGE SCALE GENOMIC DNA]</scope>
    <source>
        <strain evidence="2 3">ATCC BAA-1530</strain>
    </source>
</reference>
<dbReference type="PROSITE" id="PS51819">
    <property type="entry name" value="VOC"/>
    <property type="match status" value="1"/>
</dbReference>
<dbReference type="SUPFAM" id="SSF54593">
    <property type="entry name" value="Glyoxalase/Bleomycin resistance protein/Dihydroxybiphenyl dioxygenase"/>
    <property type="match status" value="1"/>
</dbReference>
<name>A0A7R6SST0_9GAMM</name>
<sequence>MGKSTAALSHITLGSNDYERSARFYTAALAPLGFSRVPKPAGKPPLFAKNGEMPHLYLYKPFDGRPATWGNGTHLALLAETRDEVDAFYHQALAHGGLCEGPPGVRTEYSDHYYAAYVRDPDGNKLQAVCYEPV</sequence>
<dbReference type="PANTHER" id="PTHR35006">
    <property type="entry name" value="GLYOXALASE FAMILY PROTEIN (AFU_ORTHOLOGUE AFUA_5G14830)"/>
    <property type="match status" value="1"/>
</dbReference>
<evidence type="ECO:0000313" key="3">
    <source>
        <dbReference type="Proteomes" id="UP000595663"/>
    </source>
</evidence>
<dbReference type="OrthoDB" id="9800438at2"/>
<dbReference type="Proteomes" id="UP000595663">
    <property type="component" value="Chromosome"/>
</dbReference>
<dbReference type="PANTHER" id="PTHR35006:SF1">
    <property type="entry name" value="BLL2941 PROTEIN"/>
    <property type="match status" value="1"/>
</dbReference>
<dbReference type="GO" id="GO:0016829">
    <property type="term" value="F:lyase activity"/>
    <property type="evidence" value="ECO:0007669"/>
    <property type="project" value="UniProtKB-KW"/>
</dbReference>
<dbReference type="KEGG" id="ajp:AMJAP_1355"/>
<dbReference type="InterPro" id="IPR029068">
    <property type="entry name" value="Glyas_Bleomycin-R_OHBP_Dase"/>
</dbReference>
<gene>
    <name evidence="2" type="ORF">AMJAP_1355</name>
</gene>
<dbReference type="RefSeq" id="WP_019621556.1">
    <property type="nucleotide sequence ID" value="NZ_AP014545.1"/>
</dbReference>
<feature type="domain" description="VOC" evidence="1">
    <location>
        <begin position="7"/>
        <end position="131"/>
    </location>
</feature>